<dbReference type="AlphaFoldDB" id="A0A1G6RXZ5"/>
<evidence type="ECO:0008006" key="4">
    <source>
        <dbReference type="Google" id="ProtNLM"/>
    </source>
</evidence>
<dbReference type="STRING" id="1271860.SAMN05216174_10787"/>
<accession>A0A1G6RXZ5</accession>
<dbReference type="OrthoDB" id="3691513at2"/>
<dbReference type="EMBL" id="FMZZ01000007">
    <property type="protein sequence ID" value="SDD09323.1"/>
    <property type="molecule type" value="Genomic_DNA"/>
</dbReference>
<keyword evidence="3" id="KW-1185">Reference proteome</keyword>
<evidence type="ECO:0000256" key="1">
    <source>
        <dbReference type="SAM" id="MobiDB-lite"/>
    </source>
</evidence>
<sequence length="182" mass="19341">MSPFHARRDRRLGRVLAVIALAATMLVGLFVTSASACSCFPGGEGSKYQRAQHVFEGLVISETLVAGDPEETRDDKRRYLVLRLHSYKGSAPILVNVETYVETATCGTKLIVWEKYVVFATGDPSDFVIETGLCSGNRLAEYGPPITVDPPTTTTTPPPTTTTTGPLPTALGAVAPSPCAVA</sequence>
<protein>
    <recommendedName>
        <fullName evidence="4">Tissue inhibitor of metalloproteinase</fullName>
    </recommendedName>
</protein>
<reference evidence="3" key="1">
    <citation type="submission" date="2016-10" db="EMBL/GenBank/DDBJ databases">
        <authorList>
            <person name="Varghese N."/>
            <person name="Submissions S."/>
        </authorList>
    </citation>
    <scope>NUCLEOTIDE SEQUENCE [LARGE SCALE GENOMIC DNA]</scope>
    <source>
        <strain evidence="3">IBRC-M 10403</strain>
    </source>
</reference>
<evidence type="ECO:0000313" key="2">
    <source>
        <dbReference type="EMBL" id="SDD09323.1"/>
    </source>
</evidence>
<dbReference type="Gene3D" id="2.40.50.120">
    <property type="match status" value="1"/>
</dbReference>
<feature type="region of interest" description="Disordered" evidence="1">
    <location>
        <begin position="144"/>
        <end position="167"/>
    </location>
</feature>
<organism evidence="2 3">
    <name type="scientific">Actinokineospora iranica</name>
    <dbReference type="NCBI Taxonomy" id="1271860"/>
    <lineage>
        <taxon>Bacteria</taxon>
        <taxon>Bacillati</taxon>
        <taxon>Actinomycetota</taxon>
        <taxon>Actinomycetes</taxon>
        <taxon>Pseudonocardiales</taxon>
        <taxon>Pseudonocardiaceae</taxon>
        <taxon>Actinokineospora</taxon>
    </lineage>
</organism>
<dbReference type="Proteomes" id="UP000199501">
    <property type="component" value="Unassembled WGS sequence"/>
</dbReference>
<proteinExistence type="predicted"/>
<dbReference type="RefSeq" id="WP_091451118.1">
    <property type="nucleotide sequence ID" value="NZ_FMZZ01000007.1"/>
</dbReference>
<dbReference type="SUPFAM" id="SSF50242">
    <property type="entry name" value="TIMP-like"/>
    <property type="match status" value="1"/>
</dbReference>
<dbReference type="InterPro" id="IPR008993">
    <property type="entry name" value="TIMP-like_OB-fold"/>
</dbReference>
<gene>
    <name evidence="2" type="ORF">SAMN05216174_10787</name>
</gene>
<evidence type="ECO:0000313" key="3">
    <source>
        <dbReference type="Proteomes" id="UP000199501"/>
    </source>
</evidence>
<name>A0A1G6RXZ5_9PSEU</name>